<feature type="chain" id="PRO_5040383157" description="Tectonic-1" evidence="6">
    <location>
        <begin position="27"/>
        <end position="697"/>
    </location>
</feature>
<keyword evidence="4" id="KW-0325">Glycoprotein</keyword>
<evidence type="ECO:0000259" key="7">
    <source>
        <dbReference type="Pfam" id="PF07773"/>
    </source>
</evidence>
<dbReference type="Proteomes" id="UP001152888">
    <property type="component" value="Unassembled WGS sequence"/>
</dbReference>
<feature type="domain" description="Tectonic-1-3 N-terminal" evidence="8">
    <location>
        <begin position="95"/>
        <end position="190"/>
    </location>
</feature>
<evidence type="ECO:0000259" key="8">
    <source>
        <dbReference type="Pfam" id="PF25752"/>
    </source>
</evidence>
<evidence type="ECO:0000256" key="4">
    <source>
        <dbReference type="ARBA" id="ARBA00023180"/>
    </source>
</evidence>
<dbReference type="Pfam" id="PF25752">
    <property type="entry name" value="DUF1619_N"/>
    <property type="match status" value="1"/>
</dbReference>
<evidence type="ECO:0000256" key="1">
    <source>
        <dbReference type="ARBA" id="ARBA00007633"/>
    </source>
</evidence>
<keyword evidence="3" id="KW-0970">Cilium biogenesis/degradation</keyword>
<dbReference type="PANTHER" id="PTHR14611:SF2">
    <property type="entry name" value="TECTONIC"/>
    <property type="match status" value="1"/>
</dbReference>
<comment type="caution">
    <text evidence="9">The sequence shown here is derived from an EMBL/GenBank/DDBJ whole genome shotgun (WGS) entry which is preliminary data.</text>
</comment>
<dbReference type="OrthoDB" id="184109at2759"/>
<sequence length="697" mass="80277">MEWNISKRGSITAVGLLVTLLIVAEAKDNNSPSTSTVSSKSSEVPTTDDTLEGELNATESITVPSFCDINSTECGNFSTELINVTTTSLPASTTSTPERRKLERRKFKNNELCFCDLELNICDLNCCCDQDCSQNDKLVFSHCETETHTYDTRYCSYVKHMYVNNTPFELQVNQNGLFCVLKSNFPASYIVQREEPLLTFSAAEKEQLGKFSWTKHTKPPDIQFNVSEKFVQGSNVWIVTKKGIDKLVIPRKFFTNRCESSQEVENLKNKHSQCLQTDIDRDNNYLNLKSYFEGQYVITAPKHVNLTNYRRGIFQDCPRNICLAITPKICEEHFTNCKNISQNDTRLSITCNLDIRHNQTVCKNLVKRIEYKLYYNGSEGYKKIEVLTELASIIYDFDDKSTEFEQEFLVSFWWLNQTRNLSALQSGNPGYLIGKPLKIGKMVNIGNSTHIKLKIKRNPYDYRSNFLTLPENFDGNCILNNFTFYPIEFGYNVLRRCKIKSQVVNTKRNINGTEICRNIQAEILRMWNADNENTTVGMFGNSNVSRLEEWWKILYKTPPFVVLNSTKGKFDTKLNQTKCFGLISNIIISIFHSRIEVGTLRNQEKILGVTFAFGGFVNKTFSYQRNITKFDLDLKHEVVFYDISTEKRRKFVDPPGIDIKLPYDFFYPFVKLNNGVDSFKILHVCWLIVVGLVLIIF</sequence>
<reference evidence="9" key="1">
    <citation type="submission" date="2022-03" db="EMBL/GenBank/DDBJ databases">
        <authorList>
            <person name="Sayadi A."/>
        </authorList>
    </citation>
    <scope>NUCLEOTIDE SEQUENCE</scope>
</reference>
<keyword evidence="10" id="KW-1185">Reference proteome</keyword>
<dbReference type="InterPro" id="IPR040354">
    <property type="entry name" value="TCTN1-3"/>
</dbReference>
<organism evidence="9 10">
    <name type="scientific">Acanthoscelides obtectus</name>
    <name type="common">Bean weevil</name>
    <name type="synonym">Bruchus obtectus</name>
    <dbReference type="NCBI Taxonomy" id="200917"/>
    <lineage>
        <taxon>Eukaryota</taxon>
        <taxon>Metazoa</taxon>
        <taxon>Ecdysozoa</taxon>
        <taxon>Arthropoda</taxon>
        <taxon>Hexapoda</taxon>
        <taxon>Insecta</taxon>
        <taxon>Pterygota</taxon>
        <taxon>Neoptera</taxon>
        <taxon>Endopterygota</taxon>
        <taxon>Coleoptera</taxon>
        <taxon>Polyphaga</taxon>
        <taxon>Cucujiformia</taxon>
        <taxon>Chrysomeloidea</taxon>
        <taxon>Chrysomelidae</taxon>
        <taxon>Bruchinae</taxon>
        <taxon>Bruchini</taxon>
        <taxon>Acanthoscelides</taxon>
    </lineage>
</organism>
<proteinExistence type="inferred from homology"/>
<evidence type="ECO:0000313" key="9">
    <source>
        <dbReference type="EMBL" id="CAH1989340.1"/>
    </source>
</evidence>
<evidence type="ECO:0000256" key="6">
    <source>
        <dbReference type="SAM" id="SignalP"/>
    </source>
</evidence>
<dbReference type="Pfam" id="PF07773">
    <property type="entry name" value="TCTN_DUF1619"/>
    <property type="match status" value="1"/>
</dbReference>
<feature type="region of interest" description="Disordered" evidence="5">
    <location>
        <begin position="29"/>
        <end position="49"/>
    </location>
</feature>
<name>A0A9P0LA21_ACAOB</name>
<gene>
    <name evidence="9" type="ORF">ACAOBT_LOCUS18977</name>
</gene>
<feature type="compositionally biased region" description="Low complexity" evidence="5">
    <location>
        <begin position="31"/>
        <end position="47"/>
    </location>
</feature>
<dbReference type="PANTHER" id="PTHR14611">
    <property type="entry name" value="TECTONIC FAMILY MEMBER"/>
    <property type="match status" value="1"/>
</dbReference>
<evidence type="ECO:0000256" key="5">
    <source>
        <dbReference type="SAM" id="MobiDB-lite"/>
    </source>
</evidence>
<dbReference type="InterPro" id="IPR011677">
    <property type="entry name" value="TCTN1-3_dom"/>
</dbReference>
<dbReference type="GO" id="GO:0035869">
    <property type="term" value="C:ciliary transition zone"/>
    <property type="evidence" value="ECO:0007669"/>
    <property type="project" value="TreeGrafter"/>
</dbReference>
<keyword evidence="2 6" id="KW-0732">Signal</keyword>
<evidence type="ECO:0000256" key="2">
    <source>
        <dbReference type="ARBA" id="ARBA00022729"/>
    </source>
</evidence>
<evidence type="ECO:0000313" key="10">
    <source>
        <dbReference type="Proteomes" id="UP001152888"/>
    </source>
</evidence>
<feature type="domain" description="Tectonic-1-3" evidence="7">
    <location>
        <begin position="426"/>
        <end position="640"/>
    </location>
</feature>
<evidence type="ECO:0008006" key="11">
    <source>
        <dbReference type="Google" id="ProtNLM"/>
    </source>
</evidence>
<dbReference type="EMBL" id="CAKOFQ010007062">
    <property type="protein sequence ID" value="CAH1989340.1"/>
    <property type="molecule type" value="Genomic_DNA"/>
</dbReference>
<dbReference type="AlphaFoldDB" id="A0A9P0LA21"/>
<protein>
    <recommendedName>
        <fullName evidence="11">Tectonic-1</fullName>
    </recommendedName>
</protein>
<comment type="similarity">
    <text evidence="1">Belongs to the tectonic family.</text>
</comment>
<accession>A0A9P0LA21</accession>
<evidence type="ECO:0000256" key="3">
    <source>
        <dbReference type="ARBA" id="ARBA00022794"/>
    </source>
</evidence>
<dbReference type="InterPro" id="IPR057724">
    <property type="entry name" value="TCTN1-3_N"/>
</dbReference>
<dbReference type="GO" id="GO:0060271">
    <property type="term" value="P:cilium assembly"/>
    <property type="evidence" value="ECO:0007669"/>
    <property type="project" value="TreeGrafter"/>
</dbReference>
<feature type="signal peptide" evidence="6">
    <location>
        <begin position="1"/>
        <end position="26"/>
    </location>
</feature>